<dbReference type="AlphaFoldDB" id="A0A6L5XF59"/>
<dbReference type="InterPro" id="IPR036425">
    <property type="entry name" value="MoaB/Mog-like_dom_sf"/>
</dbReference>
<organism evidence="3 4">
    <name type="scientific">Sodaliphilus pleomorphus</name>
    <dbReference type="NCBI Taxonomy" id="2606626"/>
    <lineage>
        <taxon>Bacteria</taxon>
        <taxon>Pseudomonadati</taxon>
        <taxon>Bacteroidota</taxon>
        <taxon>Bacteroidia</taxon>
        <taxon>Bacteroidales</taxon>
        <taxon>Muribaculaceae</taxon>
        <taxon>Sodaliphilus</taxon>
    </lineage>
</organism>
<dbReference type="InterPro" id="IPR036653">
    <property type="entry name" value="CinA-like_C"/>
</dbReference>
<dbReference type="NCBIfam" id="TIGR00200">
    <property type="entry name" value="cinA_nterm"/>
    <property type="match status" value="1"/>
</dbReference>
<evidence type="ECO:0000259" key="2">
    <source>
        <dbReference type="SMART" id="SM00852"/>
    </source>
</evidence>
<protein>
    <recommendedName>
        <fullName evidence="1">CinA-like protein</fullName>
    </recommendedName>
</protein>
<dbReference type="InterPro" id="IPR050101">
    <property type="entry name" value="CinA"/>
</dbReference>
<dbReference type="CDD" id="cd00885">
    <property type="entry name" value="cinA"/>
    <property type="match status" value="1"/>
</dbReference>
<keyword evidence="4" id="KW-1185">Reference proteome</keyword>
<name>A0A6L5XF59_9BACT</name>
<evidence type="ECO:0000256" key="1">
    <source>
        <dbReference type="HAMAP-Rule" id="MF_00226"/>
    </source>
</evidence>
<dbReference type="HAMAP" id="MF_00226_B">
    <property type="entry name" value="CinA_B"/>
    <property type="match status" value="1"/>
</dbReference>
<dbReference type="InterPro" id="IPR008135">
    <property type="entry name" value="Competence-induced_CinA"/>
</dbReference>
<dbReference type="Pfam" id="PF00994">
    <property type="entry name" value="MoCF_biosynth"/>
    <property type="match status" value="1"/>
</dbReference>
<dbReference type="PANTHER" id="PTHR13939">
    <property type="entry name" value="NICOTINAMIDE-NUCLEOTIDE AMIDOHYDROLASE PNCC"/>
    <property type="match status" value="1"/>
</dbReference>
<gene>
    <name evidence="3" type="ORF">FYJ29_10620</name>
</gene>
<dbReference type="Pfam" id="PF18146">
    <property type="entry name" value="CinA_KH"/>
    <property type="match status" value="1"/>
</dbReference>
<evidence type="ECO:0000313" key="4">
    <source>
        <dbReference type="Proteomes" id="UP000483362"/>
    </source>
</evidence>
<accession>A0A6L5XF59</accession>
<feature type="domain" description="MoaB/Mog" evidence="2">
    <location>
        <begin position="4"/>
        <end position="171"/>
    </location>
</feature>
<proteinExistence type="inferred from homology"/>
<comment type="caution">
    <text evidence="3">The sequence shown here is derived from an EMBL/GenBank/DDBJ whole genome shotgun (WGS) entry which is preliminary data.</text>
</comment>
<dbReference type="NCBIfam" id="TIGR00177">
    <property type="entry name" value="molyb_syn"/>
    <property type="match status" value="1"/>
</dbReference>
<dbReference type="InterPro" id="IPR001453">
    <property type="entry name" value="MoaB/Mog_dom"/>
</dbReference>
<evidence type="ECO:0000313" key="3">
    <source>
        <dbReference type="EMBL" id="MSS18208.1"/>
    </source>
</evidence>
<dbReference type="PANTHER" id="PTHR13939:SF0">
    <property type="entry name" value="NMN AMIDOHYDROLASE-LIKE PROTEIN YFAY"/>
    <property type="match status" value="1"/>
</dbReference>
<dbReference type="EMBL" id="VULT01000017">
    <property type="protein sequence ID" value="MSS18208.1"/>
    <property type="molecule type" value="Genomic_DNA"/>
</dbReference>
<dbReference type="NCBIfam" id="TIGR00199">
    <property type="entry name" value="PncC_domain"/>
    <property type="match status" value="1"/>
</dbReference>
<reference evidence="3 4" key="1">
    <citation type="submission" date="2019-08" db="EMBL/GenBank/DDBJ databases">
        <title>In-depth cultivation of the pig gut microbiome towards novel bacterial diversity and tailored functional studies.</title>
        <authorList>
            <person name="Wylensek D."/>
            <person name="Hitch T.C.A."/>
            <person name="Clavel T."/>
        </authorList>
    </citation>
    <scope>NUCLEOTIDE SEQUENCE [LARGE SCALE GENOMIC DNA]</scope>
    <source>
        <strain evidence="3 4">Oil-RF-744-WCA-WT-10</strain>
    </source>
</reference>
<comment type="similarity">
    <text evidence="1">Belongs to the CinA family.</text>
</comment>
<dbReference type="SMART" id="SM00852">
    <property type="entry name" value="MoCF_biosynth"/>
    <property type="match status" value="1"/>
</dbReference>
<dbReference type="SUPFAM" id="SSF53218">
    <property type="entry name" value="Molybdenum cofactor biosynthesis proteins"/>
    <property type="match status" value="1"/>
</dbReference>
<dbReference type="InterPro" id="IPR041424">
    <property type="entry name" value="CinA_KH"/>
</dbReference>
<dbReference type="SUPFAM" id="SSF142433">
    <property type="entry name" value="CinA-like"/>
    <property type="match status" value="1"/>
</dbReference>
<dbReference type="PIRSF" id="PIRSF006728">
    <property type="entry name" value="CinA"/>
    <property type="match status" value="1"/>
</dbReference>
<dbReference type="InterPro" id="IPR008136">
    <property type="entry name" value="CinA_C"/>
</dbReference>
<dbReference type="Gene3D" id="3.40.980.10">
    <property type="entry name" value="MoaB/Mog-like domain"/>
    <property type="match status" value="1"/>
</dbReference>
<dbReference type="RefSeq" id="WP_154328845.1">
    <property type="nucleotide sequence ID" value="NZ_CP045696.1"/>
</dbReference>
<dbReference type="Pfam" id="PF02464">
    <property type="entry name" value="CinA"/>
    <property type="match status" value="1"/>
</dbReference>
<dbReference type="Proteomes" id="UP000483362">
    <property type="component" value="Unassembled WGS sequence"/>
</dbReference>
<dbReference type="Gene3D" id="3.90.950.20">
    <property type="entry name" value="CinA-like"/>
    <property type="match status" value="1"/>
</dbReference>
<sequence length="415" mass="45153">MNYSIIAIGDELLIGQVTDTNSGWIARHLTPYGWNVKSVKVVADDAAEIFRAIDEAFEQTDVILMTGGLGPTKDDITKPALCKYFGGSLVHDEATAANVLEVVAKRHIKLNDYTRAQAMVPSSCRVIQNQVGTAPIMWFEKGDKTLVSMPGVPHETETMMLREVIPQLIKKYDSDIDIEYRTFIVIDIIESELAMRLDAFERSLPTYMHLAYLPQPGIIRLRLSGASASAELVNADMDKYSQQLHALLGDNIISDQDRSLPEIVGDMLRKHHLTVSTAESCTGGNIAHVITQVAGSSDYFLGAVVSYANEVKENVLGVSSHDIAVNGVVSEPVVRQMVEGACRVIGTDCAVSTSGIAGPGGAVPGKPVGTVWMAAKCNDRVVAQCCHLPGDRNRVINRATTEALKMLYKLLRELD</sequence>